<evidence type="ECO:0000313" key="1">
    <source>
        <dbReference type="EMBL" id="KAF7378879.1"/>
    </source>
</evidence>
<protein>
    <submittedName>
        <fullName evidence="1">Uncharacterized protein</fullName>
    </submittedName>
</protein>
<dbReference type="Proteomes" id="UP000614350">
    <property type="component" value="Unassembled WGS sequence"/>
</dbReference>
<dbReference type="EMBL" id="JACSEA010000024">
    <property type="protein sequence ID" value="KAF7378879.1"/>
    <property type="molecule type" value="Genomic_DNA"/>
</dbReference>
<evidence type="ECO:0000313" key="2">
    <source>
        <dbReference type="Proteomes" id="UP000614350"/>
    </source>
</evidence>
<keyword evidence="2" id="KW-1185">Reference proteome</keyword>
<sequence>MTVNPSIGYLEGIRIGVIEMKWWLGRKCLINLSFGWLGRSIGGCSFGIRRYVDRFVHWSVGDSLVRLADIEEEDSHRPMSNQAQYREELSRAFSSVQFSSVQFSSV</sequence>
<proteinExistence type="predicted"/>
<name>A0A834IYI0_VESVU</name>
<reference evidence="1" key="1">
    <citation type="journal article" date="2020" name="G3 (Bethesda)">
        <title>High-Quality Assemblies for Three Invasive Social Wasps from the &lt;i&gt;Vespula&lt;/i&gt; Genus.</title>
        <authorList>
            <person name="Harrop T.W.R."/>
            <person name="Guhlin J."/>
            <person name="McLaughlin G.M."/>
            <person name="Permina E."/>
            <person name="Stockwell P."/>
            <person name="Gilligan J."/>
            <person name="Le Lec M.F."/>
            <person name="Gruber M.A.M."/>
            <person name="Quinn O."/>
            <person name="Lovegrove M."/>
            <person name="Duncan E.J."/>
            <person name="Remnant E.J."/>
            <person name="Van Eeckhoven J."/>
            <person name="Graham B."/>
            <person name="Knapp R.A."/>
            <person name="Langford K.W."/>
            <person name="Kronenberg Z."/>
            <person name="Press M.O."/>
            <person name="Eacker S.M."/>
            <person name="Wilson-Rankin E.E."/>
            <person name="Purcell J."/>
            <person name="Lester P.J."/>
            <person name="Dearden P.K."/>
        </authorList>
    </citation>
    <scope>NUCLEOTIDE SEQUENCE</scope>
    <source>
        <strain evidence="1">Marl-1</strain>
    </source>
</reference>
<accession>A0A834IYI0</accession>
<gene>
    <name evidence="1" type="ORF">HZH66_015113</name>
</gene>
<organism evidence="1 2">
    <name type="scientific">Vespula vulgaris</name>
    <name type="common">Yellow jacket</name>
    <name type="synonym">Wasp</name>
    <dbReference type="NCBI Taxonomy" id="7454"/>
    <lineage>
        <taxon>Eukaryota</taxon>
        <taxon>Metazoa</taxon>
        <taxon>Ecdysozoa</taxon>
        <taxon>Arthropoda</taxon>
        <taxon>Hexapoda</taxon>
        <taxon>Insecta</taxon>
        <taxon>Pterygota</taxon>
        <taxon>Neoptera</taxon>
        <taxon>Endopterygota</taxon>
        <taxon>Hymenoptera</taxon>
        <taxon>Apocrita</taxon>
        <taxon>Aculeata</taxon>
        <taxon>Vespoidea</taxon>
        <taxon>Vespidae</taxon>
        <taxon>Vespinae</taxon>
        <taxon>Vespula</taxon>
    </lineage>
</organism>
<dbReference type="AlphaFoldDB" id="A0A834IYI0"/>
<comment type="caution">
    <text evidence="1">The sequence shown here is derived from an EMBL/GenBank/DDBJ whole genome shotgun (WGS) entry which is preliminary data.</text>
</comment>